<dbReference type="SUPFAM" id="SSF52540">
    <property type="entry name" value="P-loop containing nucleoside triphosphate hydrolases"/>
    <property type="match status" value="1"/>
</dbReference>
<dbReference type="Gene3D" id="3.40.50.300">
    <property type="entry name" value="P-loop containing nucleotide triphosphate hydrolases"/>
    <property type="match status" value="2"/>
</dbReference>
<keyword evidence="2" id="KW-0067">ATP-binding</keyword>
<evidence type="ECO:0000313" key="2">
    <source>
        <dbReference type="EMBL" id="TCL38080.1"/>
    </source>
</evidence>
<dbReference type="GO" id="GO:0005524">
    <property type="term" value="F:ATP binding"/>
    <property type="evidence" value="ECO:0007669"/>
    <property type="project" value="UniProtKB-KW"/>
</dbReference>
<dbReference type="OrthoDB" id="1698838at2"/>
<dbReference type="InterPro" id="IPR003959">
    <property type="entry name" value="ATPase_AAA_core"/>
</dbReference>
<comment type="caution">
    <text evidence="2">The sequence shown here is derived from an EMBL/GenBank/DDBJ whole genome shotgun (WGS) entry which is preliminary data.</text>
</comment>
<accession>A0A4R1Q2P3</accession>
<dbReference type="PANTHER" id="PTHR43581:SF2">
    <property type="entry name" value="EXCINUCLEASE ATPASE SUBUNIT"/>
    <property type="match status" value="1"/>
</dbReference>
<proteinExistence type="predicted"/>
<dbReference type="EMBL" id="SLUI01000004">
    <property type="protein sequence ID" value="TCL38080.1"/>
    <property type="molecule type" value="Genomic_DNA"/>
</dbReference>
<gene>
    <name evidence="2" type="ORF">EV210_10446</name>
</gene>
<organism evidence="2 3">
    <name type="scientific">Anaerospora hongkongensis</name>
    <dbReference type="NCBI Taxonomy" id="244830"/>
    <lineage>
        <taxon>Bacteria</taxon>
        <taxon>Bacillati</taxon>
        <taxon>Bacillota</taxon>
        <taxon>Negativicutes</taxon>
        <taxon>Selenomonadales</taxon>
        <taxon>Sporomusaceae</taxon>
        <taxon>Anaerospora</taxon>
    </lineage>
</organism>
<dbReference type="PANTHER" id="PTHR43581">
    <property type="entry name" value="ATP/GTP PHOSPHATASE"/>
    <property type="match status" value="1"/>
</dbReference>
<keyword evidence="3" id="KW-1185">Reference proteome</keyword>
<evidence type="ECO:0000259" key="1">
    <source>
        <dbReference type="Pfam" id="PF13304"/>
    </source>
</evidence>
<dbReference type="Proteomes" id="UP000295063">
    <property type="component" value="Unassembled WGS sequence"/>
</dbReference>
<feature type="domain" description="ATPase AAA-type core" evidence="1">
    <location>
        <begin position="30"/>
        <end position="439"/>
    </location>
</feature>
<name>A0A4R1Q2P3_9FIRM</name>
<evidence type="ECO:0000313" key="3">
    <source>
        <dbReference type="Proteomes" id="UP000295063"/>
    </source>
</evidence>
<dbReference type="GO" id="GO:0016887">
    <property type="term" value="F:ATP hydrolysis activity"/>
    <property type="evidence" value="ECO:0007669"/>
    <property type="project" value="InterPro"/>
</dbReference>
<sequence>MRGKTMKLLDLTIQKLYDCYNYNIIFNTDVTFIYGANGCGKTTILNITEAIITGQLFKLFDYTFKKIELRYASSSNLEEIKYIQIVYNKENLSIKFDGEEYKFNNANGGEELRLSERNSRDIINYYFNRYEFLIKIKNTFNYVYLPLNRSSVLYDYDDNSFFTRRYKTRMSLSADSSYTHSETRDLAMMQIETLINYNYSRINSTITKISDTFRNDIFKSLLEVNRKYNDDELIEAVIKQRNTVSTLQKTKTAYIKMLKELDLINKTEEENYTNFFAGFIEEFKVFQTNSLKGFKLDFFWKFQEISKIKNLITLAEKMEQRKSIARKPIEVFLKTMNDFVGNGEDGKEIKINSMGTVFFTTKYCTNPISIQHLSSGEKQLITFFANLIFNVKSGTSGIFVVDEPELSLHLSWQKIFVEKTLNINKNIQLVFATHSPEIIGRNRSKMYKLEKQYIEVEVGEQENECFRR</sequence>
<dbReference type="InterPro" id="IPR051396">
    <property type="entry name" value="Bact_Antivir_Def_Nuclease"/>
</dbReference>
<protein>
    <submittedName>
        <fullName evidence="2">Putative ATP-binding protein involved in virulence</fullName>
    </submittedName>
</protein>
<reference evidence="2 3" key="1">
    <citation type="submission" date="2019-03" db="EMBL/GenBank/DDBJ databases">
        <title>Genomic Encyclopedia of Type Strains, Phase IV (KMG-IV): sequencing the most valuable type-strain genomes for metagenomic binning, comparative biology and taxonomic classification.</title>
        <authorList>
            <person name="Goeker M."/>
        </authorList>
    </citation>
    <scope>NUCLEOTIDE SEQUENCE [LARGE SCALE GENOMIC DNA]</scope>
    <source>
        <strain evidence="2 3">DSM 15969</strain>
    </source>
</reference>
<dbReference type="InterPro" id="IPR027417">
    <property type="entry name" value="P-loop_NTPase"/>
</dbReference>
<keyword evidence="2" id="KW-0547">Nucleotide-binding</keyword>
<dbReference type="AlphaFoldDB" id="A0A4R1Q2P3"/>
<dbReference type="Pfam" id="PF13304">
    <property type="entry name" value="AAA_21"/>
    <property type="match status" value="1"/>
</dbReference>